<gene>
    <name evidence="9" type="ORF">BP6252_09552</name>
</gene>
<keyword evidence="10" id="KW-1185">Reference proteome</keyword>
<comment type="subcellular location">
    <subcellularLocation>
        <location evidence="1">Membrane</location>
        <topology evidence="1">Multi-pass membrane protein</topology>
    </subcellularLocation>
</comment>
<feature type="compositionally biased region" description="Polar residues" evidence="6">
    <location>
        <begin position="12"/>
        <end position="26"/>
    </location>
</feature>
<feature type="transmembrane region" description="Helical" evidence="7">
    <location>
        <begin position="124"/>
        <end position="144"/>
    </location>
</feature>
<dbReference type="PANTHER" id="PTHR33048">
    <property type="entry name" value="PTH11-LIKE INTEGRAL MEMBRANE PROTEIN (AFU_ORTHOLOGUE AFUA_5G11245)"/>
    <property type="match status" value="1"/>
</dbReference>
<dbReference type="EMBL" id="PDLM01000010">
    <property type="protein sequence ID" value="RDW68156.1"/>
    <property type="molecule type" value="Genomic_DNA"/>
</dbReference>
<feature type="domain" description="Rhodopsin" evidence="8">
    <location>
        <begin position="136"/>
        <end position="308"/>
    </location>
</feature>
<keyword evidence="4 7" id="KW-0472">Membrane</keyword>
<evidence type="ECO:0000313" key="10">
    <source>
        <dbReference type="Proteomes" id="UP000256645"/>
    </source>
</evidence>
<comment type="caution">
    <text evidence="9">The sequence shown here is derived from an EMBL/GenBank/DDBJ whole genome shotgun (WGS) entry which is preliminary data.</text>
</comment>
<name>A0A3D8R2E7_9HELO</name>
<proteinExistence type="inferred from homology"/>
<dbReference type="InterPro" id="IPR049326">
    <property type="entry name" value="Rhodopsin_dom_fungi"/>
</dbReference>
<comment type="similarity">
    <text evidence="5">Belongs to the SAT4 family.</text>
</comment>
<evidence type="ECO:0000313" key="9">
    <source>
        <dbReference type="EMBL" id="RDW68156.1"/>
    </source>
</evidence>
<feature type="transmembrane region" description="Helical" evidence="7">
    <location>
        <begin position="208"/>
        <end position="236"/>
    </location>
</feature>
<evidence type="ECO:0000256" key="6">
    <source>
        <dbReference type="SAM" id="MobiDB-lite"/>
    </source>
</evidence>
<accession>A0A3D8R2E7</accession>
<evidence type="ECO:0000256" key="7">
    <source>
        <dbReference type="SAM" id="Phobius"/>
    </source>
</evidence>
<feature type="transmembrane region" description="Helical" evidence="7">
    <location>
        <begin position="248"/>
        <end position="271"/>
    </location>
</feature>
<dbReference type="InterPro" id="IPR052337">
    <property type="entry name" value="SAT4-like"/>
</dbReference>
<organism evidence="9 10">
    <name type="scientific">Coleophoma cylindrospora</name>
    <dbReference type="NCBI Taxonomy" id="1849047"/>
    <lineage>
        <taxon>Eukaryota</taxon>
        <taxon>Fungi</taxon>
        <taxon>Dikarya</taxon>
        <taxon>Ascomycota</taxon>
        <taxon>Pezizomycotina</taxon>
        <taxon>Leotiomycetes</taxon>
        <taxon>Helotiales</taxon>
        <taxon>Dermateaceae</taxon>
        <taxon>Coleophoma</taxon>
    </lineage>
</organism>
<evidence type="ECO:0000256" key="3">
    <source>
        <dbReference type="ARBA" id="ARBA00022989"/>
    </source>
</evidence>
<dbReference type="PANTHER" id="PTHR33048:SF92">
    <property type="entry name" value="INTEGRAL MEMBRANE PROTEIN"/>
    <property type="match status" value="1"/>
</dbReference>
<dbReference type="Pfam" id="PF20684">
    <property type="entry name" value="Fung_rhodopsin"/>
    <property type="match status" value="1"/>
</dbReference>
<sequence>MNVDCRRHLTSAARQPSQRYHMQNQEKVLGSPPEEAGPVVIEMAPIRQSRAFRFAVTDFARRKNSKLGTGERNALGRLLNAMRRISPASNLAQPYLGRASRAYTSFDERSLVHGLTGRFQAVEWAFVALSLSFVLMRLGIRIFYHRKKPNLSDYFVVVGWCFALADAVCDTRTYQLRSINYNNYRLSDEEWVYLYKVNYAASSTTYSFFLAVSFADFIVSDAAFFCAKFSLLALYYNLISIAFDKLRIALHAVTVYAIIGGIVNIAIDILWCIPVSDNWSLDRAECHIVSSIRETYVGWAFNISVDVARAITMLCSTARFIILQLNAASGNYGPIYERFLDRGQHPVAQAVPSRVEIIQVFVPVQSDPFRPHLENIGDVLGLRSANFSRTVYHA</sequence>
<dbReference type="GO" id="GO:0016020">
    <property type="term" value="C:membrane"/>
    <property type="evidence" value="ECO:0007669"/>
    <property type="project" value="UniProtKB-SubCell"/>
</dbReference>
<protein>
    <recommendedName>
        <fullName evidence="8">Rhodopsin domain-containing protein</fullName>
    </recommendedName>
</protein>
<reference evidence="9 10" key="1">
    <citation type="journal article" date="2018" name="IMA Fungus">
        <title>IMA Genome-F 9: Draft genome sequence of Annulohypoxylon stygium, Aspergillus mulundensis, Berkeleyomyces basicola (syn. Thielaviopsis basicola), Ceratocystis smalleyi, two Cercospora beticola strains, Coleophoma cylindrospora, Fusarium fracticaudum, Phialophora cf. hyalina, and Morchella septimelata.</title>
        <authorList>
            <person name="Wingfield B.D."/>
            <person name="Bills G.F."/>
            <person name="Dong Y."/>
            <person name="Huang W."/>
            <person name="Nel W.J."/>
            <person name="Swalarsk-Parry B.S."/>
            <person name="Vaghefi N."/>
            <person name="Wilken P.M."/>
            <person name="An Z."/>
            <person name="de Beer Z.W."/>
            <person name="De Vos L."/>
            <person name="Chen L."/>
            <person name="Duong T.A."/>
            <person name="Gao Y."/>
            <person name="Hammerbacher A."/>
            <person name="Kikkert J.R."/>
            <person name="Li Y."/>
            <person name="Li H."/>
            <person name="Li K."/>
            <person name="Li Q."/>
            <person name="Liu X."/>
            <person name="Ma X."/>
            <person name="Naidoo K."/>
            <person name="Pethybridge S.J."/>
            <person name="Sun J."/>
            <person name="Steenkamp E.T."/>
            <person name="van der Nest M.A."/>
            <person name="van Wyk S."/>
            <person name="Wingfield M.J."/>
            <person name="Xiong C."/>
            <person name="Yue Q."/>
            <person name="Zhang X."/>
        </authorList>
    </citation>
    <scope>NUCLEOTIDE SEQUENCE [LARGE SCALE GENOMIC DNA]</scope>
    <source>
        <strain evidence="9 10">BP6252</strain>
    </source>
</reference>
<evidence type="ECO:0000256" key="2">
    <source>
        <dbReference type="ARBA" id="ARBA00022692"/>
    </source>
</evidence>
<evidence type="ECO:0000259" key="8">
    <source>
        <dbReference type="Pfam" id="PF20684"/>
    </source>
</evidence>
<keyword evidence="3 7" id="KW-1133">Transmembrane helix</keyword>
<dbReference type="AlphaFoldDB" id="A0A3D8R2E7"/>
<evidence type="ECO:0000256" key="5">
    <source>
        <dbReference type="ARBA" id="ARBA00038359"/>
    </source>
</evidence>
<evidence type="ECO:0000256" key="4">
    <source>
        <dbReference type="ARBA" id="ARBA00023136"/>
    </source>
</evidence>
<keyword evidence="2 7" id="KW-0812">Transmembrane</keyword>
<dbReference type="Proteomes" id="UP000256645">
    <property type="component" value="Unassembled WGS sequence"/>
</dbReference>
<dbReference type="OrthoDB" id="444631at2759"/>
<feature type="region of interest" description="Disordered" evidence="6">
    <location>
        <begin position="1"/>
        <end position="34"/>
    </location>
</feature>
<evidence type="ECO:0000256" key="1">
    <source>
        <dbReference type="ARBA" id="ARBA00004141"/>
    </source>
</evidence>